<dbReference type="EMBL" id="AWFG01000052">
    <property type="protein sequence ID" value="KCZ55992.1"/>
    <property type="molecule type" value="Genomic_DNA"/>
</dbReference>
<dbReference type="Pfam" id="PF09982">
    <property type="entry name" value="LpxR"/>
    <property type="match status" value="1"/>
</dbReference>
<keyword evidence="3" id="KW-1185">Reference proteome</keyword>
<dbReference type="Proteomes" id="UP000027190">
    <property type="component" value="Unassembled WGS sequence"/>
</dbReference>
<name>A0A062UCE6_9PROT</name>
<evidence type="ECO:0008006" key="4">
    <source>
        <dbReference type="Google" id="ProtNLM"/>
    </source>
</evidence>
<organism evidence="2 3">
    <name type="scientific">Hyphomonas chukchiensis</name>
    <dbReference type="NCBI Taxonomy" id="1280947"/>
    <lineage>
        <taxon>Bacteria</taxon>
        <taxon>Pseudomonadati</taxon>
        <taxon>Pseudomonadota</taxon>
        <taxon>Alphaproteobacteria</taxon>
        <taxon>Hyphomonadales</taxon>
        <taxon>Hyphomonadaceae</taxon>
        <taxon>Hyphomonas</taxon>
    </lineage>
</organism>
<sequence>MELTNRIALGALLAAALITPSTAAHAQNRGQLDRGVWTFILENDLFYAQDRNYTNGIRLEYARPPDKAPAWMPPASKLYVLFSDEAEFRETFSLGQNMYTPRDIDIYPAPSDQRPYAGWLYGEVSLIGETEDRQDSLSVSLGVVGPASLAAPTQKFVHKLIGAQKPLGWENQLRNEPALMIAYRRSWRIVQKPVGPFELEVISRAGVNLGNVFTYGAVGGAVRFGLRIPESFGAPRIQPSLPGPSYFKASQFGVYAFAGIEGRAVARNIFLDGNSFRDGPSIEKRHFVSDAQFGVTFVWPRVSLTLTDVFRTNEFYGQEDSSLFGAVSLSVIF</sequence>
<dbReference type="STRING" id="1280947.HY30_06975"/>
<feature type="chain" id="PRO_5001614579" description="Exonuclease" evidence="1">
    <location>
        <begin position="27"/>
        <end position="333"/>
    </location>
</feature>
<feature type="signal peptide" evidence="1">
    <location>
        <begin position="1"/>
        <end position="26"/>
    </location>
</feature>
<dbReference type="AlphaFoldDB" id="A0A062UCE6"/>
<dbReference type="InterPro" id="IPR018707">
    <property type="entry name" value="LpxR"/>
</dbReference>
<gene>
    <name evidence="2" type="ORF">HY30_06975</name>
</gene>
<proteinExistence type="predicted"/>
<evidence type="ECO:0000313" key="2">
    <source>
        <dbReference type="EMBL" id="KCZ55992.1"/>
    </source>
</evidence>
<dbReference type="RefSeq" id="WP_034742022.1">
    <property type="nucleotide sequence ID" value="NZ_AWFG01000052.1"/>
</dbReference>
<dbReference type="PATRIC" id="fig|1280947.3.peg.2820"/>
<dbReference type="eggNOG" id="COG3528">
    <property type="taxonomic scope" value="Bacteria"/>
</dbReference>
<evidence type="ECO:0000313" key="3">
    <source>
        <dbReference type="Proteomes" id="UP000027190"/>
    </source>
</evidence>
<accession>A0A062UCE6</accession>
<dbReference type="InterPro" id="IPR037107">
    <property type="entry name" value="Put_OMP_sf"/>
</dbReference>
<dbReference type="Gene3D" id="2.40.128.140">
    <property type="entry name" value="Outer membrane protein"/>
    <property type="match status" value="1"/>
</dbReference>
<dbReference type="OrthoDB" id="9776275at2"/>
<keyword evidence="1" id="KW-0732">Signal</keyword>
<evidence type="ECO:0000256" key="1">
    <source>
        <dbReference type="SAM" id="SignalP"/>
    </source>
</evidence>
<reference evidence="2 3" key="1">
    <citation type="journal article" date="2014" name="Antonie Van Leeuwenhoek">
        <title>Hyphomonas beringensis sp. nov. and Hyphomonas chukchiensis sp. nov., isolated from surface seawater of the Bering Sea and Chukchi Sea.</title>
        <authorList>
            <person name="Li C."/>
            <person name="Lai Q."/>
            <person name="Li G."/>
            <person name="Dong C."/>
            <person name="Wang J."/>
            <person name="Liao Y."/>
            <person name="Shao Z."/>
        </authorList>
    </citation>
    <scope>NUCLEOTIDE SEQUENCE [LARGE SCALE GENOMIC DNA]</scope>
    <source>
        <strain evidence="2 3">BH-BN04-4</strain>
    </source>
</reference>
<comment type="caution">
    <text evidence="2">The sequence shown here is derived from an EMBL/GenBank/DDBJ whole genome shotgun (WGS) entry which is preliminary data.</text>
</comment>
<protein>
    <recommendedName>
        <fullName evidence="4">Exonuclease</fullName>
    </recommendedName>
</protein>